<dbReference type="InterPro" id="IPR003661">
    <property type="entry name" value="HisK_dim/P_dom"/>
</dbReference>
<organism evidence="17 18">
    <name type="scientific">Paenibacillus radicis</name>
    <name type="common">ex Gao et al. 2016</name>
    <dbReference type="NCBI Taxonomy" id="1737354"/>
    <lineage>
        <taxon>Bacteria</taxon>
        <taxon>Bacillati</taxon>
        <taxon>Bacillota</taxon>
        <taxon>Bacilli</taxon>
        <taxon>Bacillales</taxon>
        <taxon>Paenibacillaceae</taxon>
        <taxon>Paenibacillus</taxon>
    </lineage>
</organism>
<reference evidence="17 18" key="1">
    <citation type="journal article" date="2014" name="Int. J. Syst. Evol. Microbiol.">
        <title>Complete genome sequence of Corynebacterium casei LMG S-19264T (=DSM 44701T), isolated from a smear-ripened cheese.</title>
        <authorList>
            <consortium name="US DOE Joint Genome Institute (JGI-PGF)"/>
            <person name="Walter F."/>
            <person name="Albersmeier A."/>
            <person name="Kalinowski J."/>
            <person name="Ruckert C."/>
        </authorList>
    </citation>
    <scope>NUCLEOTIDE SEQUENCE [LARGE SCALE GENOMIC DNA]</scope>
    <source>
        <strain evidence="17 18">CGMCC 1.15286</strain>
    </source>
</reference>
<evidence type="ECO:0000313" key="17">
    <source>
        <dbReference type="EMBL" id="GGG79459.1"/>
    </source>
</evidence>
<dbReference type="InterPro" id="IPR003594">
    <property type="entry name" value="HATPase_dom"/>
</dbReference>
<keyword evidence="7 14" id="KW-0812">Transmembrane</keyword>
<evidence type="ECO:0000256" key="13">
    <source>
        <dbReference type="ARBA" id="ARBA00023136"/>
    </source>
</evidence>
<dbReference type="Pfam" id="PF00672">
    <property type="entry name" value="HAMP"/>
    <property type="match status" value="1"/>
</dbReference>
<dbReference type="PRINTS" id="PR00344">
    <property type="entry name" value="BCTRLSENSOR"/>
</dbReference>
<feature type="domain" description="Histidine kinase" evidence="15">
    <location>
        <begin position="271"/>
        <end position="491"/>
    </location>
</feature>
<dbReference type="InterPro" id="IPR003660">
    <property type="entry name" value="HAMP_dom"/>
</dbReference>
<evidence type="ECO:0000256" key="14">
    <source>
        <dbReference type="SAM" id="Phobius"/>
    </source>
</evidence>
<dbReference type="EC" id="2.7.13.3" evidence="3"/>
<evidence type="ECO:0000259" key="16">
    <source>
        <dbReference type="PROSITE" id="PS50885"/>
    </source>
</evidence>
<evidence type="ECO:0000256" key="7">
    <source>
        <dbReference type="ARBA" id="ARBA00022692"/>
    </source>
</evidence>
<dbReference type="PROSITE" id="PS50109">
    <property type="entry name" value="HIS_KIN"/>
    <property type="match status" value="1"/>
</dbReference>
<dbReference type="GO" id="GO:0005524">
    <property type="term" value="F:ATP binding"/>
    <property type="evidence" value="ECO:0007669"/>
    <property type="project" value="UniProtKB-KW"/>
</dbReference>
<evidence type="ECO:0000256" key="3">
    <source>
        <dbReference type="ARBA" id="ARBA00012438"/>
    </source>
</evidence>
<feature type="domain" description="HAMP" evidence="16">
    <location>
        <begin position="197"/>
        <end position="249"/>
    </location>
</feature>
<keyword evidence="4" id="KW-1003">Cell membrane</keyword>
<dbReference type="RefSeq" id="WP_188891036.1">
    <property type="nucleotide sequence ID" value="NZ_BMHY01000009.1"/>
</dbReference>
<evidence type="ECO:0000256" key="11">
    <source>
        <dbReference type="ARBA" id="ARBA00022989"/>
    </source>
</evidence>
<proteinExistence type="predicted"/>
<dbReference type="EMBL" id="BMHY01000009">
    <property type="protein sequence ID" value="GGG79459.1"/>
    <property type="molecule type" value="Genomic_DNA"/>
</dbReference>
<name>A0A917M795_9BACL</name>
<dbReference type="Gene3D" id="3.30.565.10">
    <property type="entry name" value="Histidine kinase-like ATPase, C-terminal domain"/>
    <property type="match status" value="1"/>
</dbReference>
<dbReference type="AlphaFoldDB" id="A0A917M795"/>
<dbReference type="SUPFAM" id="SSF47384">
    <property type="entry name" value="Homodimeric domain of signal transducing histidine kinase"/>
    <property type="match status" value="1"/>
</dbReference>
<evidence type="ECO:0000259" key="15">
    <source>
        <dbReference type="PROSITE" id="PS50109"/>
    </source>
</evidence>
<evidence type="ECO:0000256" key="1">
    <source>
        <dbReference type="ARBA" id="ARBA00000085"/>
    </source>
</evidence>
<dbReference type="SMART" id="SM00304">
    <property type="entry name" value="HAMP"/>
    <property type="match status" value="1"/>
</dbReference>
<dbReference type="Gene3D" id="6.10.340.10">
    <property type="match status" value="1"/>
</dbReference>
<evidence type="ECO:0000256" key="8">
    <source>
        <dbReference type="ARBA" id="ARBA00022741"/>
    </source>
</evidence>
<dbReference type="InterPro" id="IPR005467">
    <property type="entry name" value="His_kinase_dom"/>
</dbReference>
<dbReference type="PANTHER" id="PTHR45436">
    <property type="entry name" value="SENSOR HISTIDINE KINASE YKOH"/>
    <property type="match status" value="1"/>
</dbReference>
<keyword evidence="11 14" id="KW-1133">Transmembrane helix</keyword>
<dbReference type="GO" id="GO:0005886">
    <property type="term" value="C:plasma membrane"/>
    <property type="evidence" value="ECO:0007669"/>
    <property type="project" value="UniProtKB-SubCell"/>
</dbReference>
<dbReference type="Proteomes" id="UP000600247">
    <property type="component" value="Unassembled WGS sequence"/>
</dbReference>
<dbReference type="Pfam" id="PF02518">
    <property type="entry name" value="HATPase_c"/>
    <property type="match status" value="1"/>
</dbReference>
<dbReference type="SMART" id="SM00387">
    <property type="entry name" value="HATPase_c"/>
    <property type="match status" value="1"/>
</dbReference>
<accession>A0A917M795</accession>
<keyword evidence="13 14" id="KW-0472">Membrane</keyword>
<dbReference type="GO" id="GO:0000155">
    <property type="term" value="F:phosphorelay sensor kinase activity"/>
    <property type="evidence" value="ECO:0007669"/>
    <property type="project" value="InterPro"/>
</dbReference>
<dbReference type="SUPFAM" id="SSF55874">
    <property type="entry name" value="ATPase domain of HSP90 chaperone/DNA topoisomerase II/histidine kinase"/>
    <property type="match status" value="1"/>
</dbReference>
<evidence type="ECO:0000256" key="12">
    <source>
        <dbReference type="ARBA" id="ARBA00023012"/>
    </source>
</evidence>
<dbReference type="Pfam" id="PF00512">
    <property type="entry name" value="HisKA"/>
    <property type="match status" value="1"/>
</dbReference>
<gene>
    <name evidence="17" type="ORF">GCM10010918_40640</name>
</gene>
<dbReference type="InterPro" id="IPR004358">
    <property type="entry name" value="Sig_transdc_His_kin-like_C"/>
</dbReference>
<evidence type="ECO:0000256" key="9">
    <source>
        <dbReference type="ARBA" id="ARBA00022777"/>
    </source>
</evidence>
<dbReference type="PROSITE" id="PS50885">
    <property type="entry name" value="HAMP"/>
    <property type="match status" value="1"/>
</dbReference>
<keyword evidence="9 17" id="KW-0418">Kinase</keyword>
<dbReference type="SUPFAM" id="SSF158472">
    <property type="entry name" value="HAMP domain-like"/>
    <property type="match status" value="1"/>
</dbReference>
<sequence length="493" mass="54579">MKLISGMRLTIRHKMLLSFTLVVFAGLLSLLLVSVTITEQNVSRLINQDVVQLKKSIDLYIGQYYLSKNVTLDQQSFQTEADSLVKELSASVSAPISVYDAEGKGLSRLNSEELPASDDFAESMGGKIAYSVIRSGSSSVVSLSSPVESNGKLIGIVHLKKNYSELDAFTNRFLTAIRWFAVAIFVLVFLTAWLLANRITKPVARLAKSVKRVAEGIYEPVPVRGGNDEIMELTQGYNLMMEQIQEQIAMIERERDALQITQQMSKTFFDNVTHELKTPLTTIRGYAQIMEENGFQDKPFFDKGMRYIIDESKRLNEKVVQLLLFSTAGSEQIAYRFERVGLSALAGSVCEDMAVRGDKYGIQIHFLADEEPLYIRGDREKLREMLLNVLDNAVKYGGVHSKITVALSRNGADRCLIRVADQGAGIPEENLSHLFEPYYRLASANSDEERGSAGLGLAIVQTIAQRHGGQVVIESAPGKGTCVTMELGGVLNV</sequence>
<dbReference type="InterPro" id="IPR050428">
    <property type="entry name" value="TCS_sensor_his_kinase"/>
</dbReference>
<dbReference type="FunFam" id="3.30.565.10:FF:000006">
    <property type="entry name" value="Sensor histidine kinase WalK"/>
    <property type="match status" value="1"/>
</dbReference>
<evidence type="ECO:0000256" key="10">
    <source>
        <dbReference type="ARBA" id="ARBA00022840"/>
    </source>
</evidence>
<comment type="caution">
    <text evidence="17">The sequence shown here is derived from an EMBL/GenBank/DDBJ whole genome shotgun (WGS) entry which is preliminary data.</text>
</comment>
<keyword evidence="6" id="KW-0808">Transferase</keyword>
<comment type="catalytic activity">
    <reaction evidence="1">
        <text>ATP + protein L-histidine = ADP + protein N-phospho-L-histidine.</text>
        <dbReference type="EC" id="2.7.13.3"/>
    </reaction>
</comment>
<dbReference type="InterPro" id="IPR036890">
    <property type="entry name" value="HATPase_C_sf"/>
</dbReference>
<dbReference type="PANTHER" id="PTHR45436:SF5">
    <property type="entry name" value="SENSOR HISTIDINE KINASE TRCS"/>
    <property type="match status" value="1"/>
</dbReference>
<dbReference type="SMART" id="SM00388">
    <property type="entry name" value="HisKA"/>
    <property type="match status" value="1"/>
</dbReference>
<evidence type="ECO:0000256" key="5">
    <source>
        <dbReference type="ARBA" id="ARBA00022553"/>
    </source>
</evidence>
<keyword evidence="5" id="KW-0597">Phosphoprotein</keyword>
<evidence type="ECO:0000256" key="4">
    <source>
        <dbReference type="ARBA" id="ARBA00022475"/>
    </source>
</evidence>
<dbReference type="Gene3D" id="1.10.287.130">
    <property type="match status" value="1"/>
</dbReference>
<keyword evidence="10" id="KW-0067">ATP-binding</keyword>
<keyword evidence="8" id="KW-0547">Nucleotide-binding</keyword>
<protein>
    <recommendedName>
        <fullName evidence="3">histidine kinase</fullName>
        <ecNumber evidence="3">2.7.13.3</ecNumber>
    </recommendedName>
</protein>
<evidence type="ECO:0000256" key="2">
    <source>
        <dbReference type="ARBA" id="ARBA00004651"/>
    </source>
</evidence>
<comment type="subcellular location">
    <subcellularLocation>
        <location evidence="2">Cell membrane</location>
        <topology evidence="2">Multi-pass membrane protein</topology>
    </subcellularLocation>
</comment>
<dbReference type="CDD" id="cd00082">
    <property type="entry name" value="HisKA"/>
    <property type="match status" value="1"/>
</dbReference>
<keyword evidence="12" id="KW-0902">Two-component regulatory system</keyword>
<evidence type="ECO:0000256" key="6">
    <source>
        <dbReference type="ARBA" id="ARBA00022679"/>
    </source>
</evidence>
<feature type="transmembrane region" description="Helical" evidence="14">
    <location>
        <begin position="176"/>
        <end position="196"/>
    </location>
</feature>
<dbReference type="CDD" id="cd00075">
    <property type="entry name" value="HATPase"/>
    <property type="match status" value="1"/>
</dbReference>
<dbReference type="InterPro" id="IPR036097">
    <property type="entry name" value="HisK_dim/P_sf"/>
</dbReference>
<keyword evidence="18" id="KW-1185">Reference proteome</keyword>
<evidence type="ECO:0000313" key="18">
    <source>
        <dbReference type="Proteomes" id="UP000600247"/>
    </source>
</evidence>
<dbReference type="CDD" id="cd06225">
    <property type="entry name" value="HAMP"/>
    <property type="match status" value="1"/>
</dbReference>